<organism evidence="1 2">
    <name type="scientific">Hanseniaspora valbyensis NRRL Y-1626</name>
    <dbReference type="NCBI Taxonomy" id="766949"/>
    <lineage>
        <taxon>Eukaryota</taxon>
        <taxon>Fungi</taxon>
        <taxon>Dikarya</taxon>
        <taxon>Ascomycota</taxon>
        <taxon>Saccharomycotina</taxon>
        <taxon>Saccharomycetes</taxon>
        <taxon>Saccharomycodales</taxon>
        <taxon>Saccharomycodaceae</taxon>
        <taxon>Hanseniaspora</taxon>
    </lineage>
</organism>
<comment type="caution">
    <text evidence="1">The sequence shown here is derived from an EMBL/GenBank/DDBJ whole genome shotgun (WGS) entry which is preliminary data.</text>
</comment>
<evidence type="ECO:0000313" key="1">
    <source>
        <dbReference type="EMBL" id="OBA24831.1"/>
    </source>
</evidence>
<gene>
    <name evidence="1" type="ORF">HANVADRAFT_50589</name>
</gene>
<dbReference type="AlphaFoldDB" id="A0A1B7T7W8"/>
<evidence type="ECO:0000313" key="2">
    <source>
        <dbReference type="Proteomes" id="UP000092321"/>
    </source>
</evidence>
<name>A0A1B7T7W8_9ASCO</name>
<accession>A0A1B7T7W8</accession>
<reference evidence="2" key="1">
    <citation type="journal article" date="2016" name="Proc. Natl. Acad. Sci. U.S.A.">
        <title>Comparative genomics of biotechnologically important yeasts.</title>
        <authorList>
            <person name="Riley R."/>
            <person name="Haridas S."/>
            <person name="Wolfe K.H."/>
            <person name="Lopes M.R."/>
            <person name="Hittinger C.T."/>
            <person name="Goeker M."/>
            <person name="Salamov A.A."/>
            <person name="Wisecaver J.H."/>
            <person name="Long T.M."/>
            <person name="Calvey C.H."/>
            <person name="Aerts A.L."/>
            <person name="Barry K.W."/>
            <person name="Choi C."/>
            <person name="Clum A."/>
            <person name="Coughlan A.Y."/>
            <person name="Deshpande S."/>
            <person name="Douglass A.P."/>
            <person name="Hanson S.J."/>
            <person name="Klenk H.-P."/>
            <person name="LaButti K.M."/>
            <person name="Lapidus A."/>
            <person name="Lindquist E.A."/>
            <person name="Lipzen A.M."/>
            <person name="Meier-Kolthoff J.P."/>
            <person name="Ohm R.A."/>
            <person name="Otillar R.P."/>
            <person name="Pangilinan J.L."/>
            <person name="Peng Y."/>
            <person name="Rokas A."/>
            <person name="Rosa C.A."/>
            <person name="Scheuner C."/>
            <person name="Sibirny A.A."/>
            <person name="Slot J.C."/>
            <person name="Stielow J.B."/>
            <person name="Sun H."/>
            <person name="Kurtzman C.P."/>
            <person name="Blackwell M."/>
            <person name="Grigoriev I.V."/>
            <person name="Jeffries T.W."/>
        </authorList>
    </citation>
    <scope>NUCLEOTIDE SEQUENCE [LARGE SCALE GENOMIC DNA]</scope>
    <source>
        <strain evidence="2">NRRL Y-1626</strain>
    </source>
</reference>
<proteinExistence type="predicted"/>
<protein>
    <submittedName>
        <fullName evidence="1">Uncharacterized protein</fullName>
    </submittedName>
</protein>
<sequence>MNGLNKFIKFQFWDIIKNFESANEDDDNESILTDLYGDFGTVRDGKITQEARLFGNLIFDRIIPFDIFKHIPILDGLNTEGELFISSLLYQLLLRIGKESEKKISKDKNPKSKSISYDSNLMDEIIFKTIQEDNQLIILKQLQWYTENKFDSSRFAFTSDKTKENRRTKWAIRTFKQSIDQNLKYLE</sequence>
<dbReference type="EMBL" id="LXPE01000393">
    <property type="protein sequence ID" value="OBA24831.1"/>
    <property type="molecule type" value="Genomic_DNA"/>
</dbReference>
<dbReference type="Proteomes" id="UP000092321">
    <property type="component" value="Unassembled WGS sequence"/>
</dbReference>
<keyword evidence="2" id="KW-1185">Reference proteome</keyword>